<dbReference type="EMBL" id="JACCBJ010000001">
    <property type="protein sequence ID" value="NYD72785.1"/>
    <property type="molecule type" value="Genomic_DNA"/>
</dbReference>
<accession>A0A852SVN9</accession>
<evidence type="ECO:0000313" key="2">
    <source>
        <dbReference type="EMBL" id="NYD72785.1"/>
    </source>
</evidence>
<dbReference type="InterPro" id="IPR001633">
    <property type="entry name" value="EAL_dom"/>
</dbReference>
<dbReference type="GO" id="GO:0071111">
    <property type="term" value="F:cyclic-guanylate-specific phosphodiesterase activity"/>
    <property type="evidence" value="ECO:0007669"/>
    <property type="project" value="InterPro"/>
</dbReference>
<evidence type="ECO:0000259" key="1">
    <source>
        <dbReference type="PROSITE" id="PS50883"/>
    </source>
</evidence>
<gene>
    <name evidence="2" type="ORF">BJ963_000304</name>
</gene>
<evidence type="ECO:0000313" key="3">
    <source>
        <dbReference type="Proteomes" id="UP000589620"/>
    </source>
</evidence>
<reference evidence="2 3" key="1">
    <citation type="submission" date="2020-07" db="EMBL/GenBank/DDBJ databases">
        <title>Sequencing the genomes of 1000 actinobacteria strains.</title>
        <authorList>
            <person name="Klenk H.-P."/>
        </authorList>
    </citation>
    <scope>NUCLEOTIDE SEQUENCE [LARGE SCALE GENOMIC DNA]</scope>
    <source>
        <strain evidence="2 3">DSM 23871</strain>
    </source>
</reference>
<feature type="domain" description="EAL" evidence="1">
    <location>
        <begin position="5"/>
        <end position="250"/>
    </location>
</feature>
<dbReference type="RefSeq" id="WP_343037209.1">
    <property type="nucleotide sequence ID" value="NZ_BAAAPX010000001.1"/>
</dbReference>
<comment type="caution">
    <text evidence="2">The sequence shown here is derived from an EMBL/GenBank/DDBJ whole genome shotgun (WGS) entry which is preliminary data.</text>
</comment>
<dbReference type="SMART" id="SM00052">
    <property type="entry name" value="EAL"/>
    <property type="match status" value="1"/>
</dbReference>
<dbReference type="InterPro" id="IPR035919">
    <property type="entry name" value="EAL_sf"/>
</dbReference>
<organism evidence="2 3">
    <name type="scientific">Leifsonia soli</name>
    <dbReference type="NCBI Taxonomy" id="582665"/>
    <lineage>
        <taxon>Bacteria</taxon>
        <taxon>Bacillati</taxon>
        <taxon>Actinomycetota</taxon>
        <taxon>Actinomycetes</taxon>
        <taxon>Micrococcales</taxon>
        <taxon>Microbacteriaceae</taxon>
        <taxon>Leifsonia</taxon>
    </lineage>
</organism>
<dbReference type="PANTHER" id="PTHR33121:SF79">
    <property type="entry name" value="CYCLIC DI-GMP PHOSPHODIESTERASE PDED-RELATED"/>
    <property type="match status" value="1"/>
</dbReference>
<dbReference type="SUPFAM" id="SSF141868">
    <property type="entry name" value="EAL domain-like"/>
    <property type="match status" value="1"/>
</dbReference>
<proteinExistence type="predicted"/>
<name>A0A852SVN9_9MICO</name>
<dbReference type="InterPro" id="IPR050706">
    <property type="entry name" value="Cyclic-di-GMP_PDE-like"/>
</dbReference>
<dbReference type="CDD" id="cd01948">
    <property type="entry name" value="EAL"/>
    <property type="match status" value="1"/>
</dbReference>
<dbReference type="PANTHER" id="PTHR33121">
    <property type="entry name" value="CYCLIC DI-GMP PHOSPHODIESTERASE PDEF"/>
    <property type="match status" value="1"/>
</dbReference>
<dbReference type="PROSITE" id="PS50883">
    <property type="entry name" value="EAL"/>
    <property type="match status" value="1"/>
</dbReference>
<dbReference type="Pfam" id="PF00563">
    <property type="entry name" value="EAL"/>
    <property type="match status" value="1"/>
</dbReference>
<keyword evidence="3" id="KW-1185">Reference proteome</keyword>
<sequence length="253" mass="27431">MDGTLEDFARDFEIALAQRQVTAAYQPQIDVADGAVVGVEALARWTHPEHGEVAPDVFVDIAQKTGLLPLLTARIISDVTSQYIPGCTIDVAVNVSATQLEDPSLYDMFEGAFATGRCDPETLTVEVTESYSIEHPERVAAPLEALAAAGVTISVDDFGTGHSSFARVESLHASELKLDKSLVQADDRVREVAQIITEAHRRGIRVVGEGVESRAQLDRLASAGCDRAQGYLIARPQPAPALLSWYRMRTRES</sequence>
<dbReference type="Gene3D" id="3.20.20.450">
    <property type="entry name" value="EAL domain"/>
    <property type="match status" value="1"/>
</dbReference>
<dbReference type="AlphaFoldDB" id="A0A852SVN9"/>
<dbReference type="Proteomes" id="UP000589620">
    <property type="component" value="Unassembled WGS sequence"/>
</dbReference>
<protein>
    <submittedName>
        <fullName evidence="2">EAL domain-containing protein (Putative c-di-GMP-specific phosphodiesterase class I)</fullName>
    </submittedName>
</protein>